<dbReference type="PANTHER" id="PTHR18934">
    <property type="entry name" value="ATP-DEPENDENT RNA HELICASE"/>
    <property type="match status" value="1"/>
</dbReference>
<dbReference type="InterPro" id="IPR048333">
    <property type="entry name" value="HA2_WH"/>
</dbReference>
<reference evidence="5 6" key="1">
    <citation type="journal article" date="2015" name="Genome Biol. Evol.">
        <title>Comparative Genomics of a Bacterivorous Green Alga Reveals Evolutionary Causalities and Consequences of Phago-Mixotrophic Mode of Nutrition.</title>
        <authorList>
            <person name="Burns J.A."/>
            <person name="Paasch A."/>
            <person name="Narechania A."/>
            <person name="Kim E."/>
        </authorList>
    </citation>
    <scope>NUCLEOTIDE SEQUENCE [LARGE SCALE GENOMIC DNA]</scope>
    <source>
        <strain evidence="5 6">PLY_AMNH</strain>
    </source>
</reference>
<dbReference type="SMART" id="SM00490">
    <property type="entry name" value="HELICc"/>
    <property type="match status" value="1"/>
</dbReference>
<evidence type="ECO:0000256" key="1">
    <source>
        <dbReference type="ARBA" id="ARBA00022741"/>
    </source>
</evidence>
<dbReference type="Pfam" id="PF00271">
    <property type="entry name" value="Helicase_C"/>
    <property type="match status" value="1"/>
</dbReference>
<dbReference type="Pfam" id="PF04408">
    <property type="entry name" value="WHD_HA2"/>
    <property type="match status" value="1"/>
</dbReference>
<keyword evidence="2 5" id="KW-0347">Helicase</keyword>
<dbReference type="InterPro" id="IPR027417">
    <property type="entry name" value="P-loop_NTPase"/>
</dbReference>
<dbReference type="InterPro" id="IPR001650">
    <property type="entry name" value="Helicase_C-like"/>
</dbReference>
<evidence type="ECO:0000313" key="5">
    <source>
        <dbReference type="EMBL" id="KAK3239212.1"/>
    </source>
</evidence>
<dbReference type="GO" id="GO:0003723">
    <property type="term" value="F:RNA binding"/>
    <property type="evidence" value="ECO:0007669"/>
    <property type="project" value="TreeGrafter"/>
</dbReference>
<dbReference type="Pfam" id="PF21010">
    <property type="entry name" value="HA2_C"/>
    <property type="match status" value="1"/>
</dbReference>
<accession>A0AAE0ETA3</accession>
<evidence type="ECO:0000259" key="4">
    <source>
        <dbReference type="PROSITE" id="PS51194"/>
    </source>
</evidence>
<feature type="domain" description="Helicase C-terminal" evidence="4">
    <location>
        <begin position="1"/>
        <end position="170"/>
    </location>
</feature>
<protein>
    <submittedName>
        <fullName evidence="5">ATPdependent RNA helicase</fullName>
    </submittedName>
</protein>
<gene>
    <name evidence="5" type="ORF">CYMTET_50847</name>
</gene>
<evidence type="ECO:0000256" key="3">
    <source>
        <dbReference type="ARBA" id="ARBA00022840"/>
    </source>
</evidence>
<keyword evidence="6" id="KW-1185">Reference proteome</keyword>
<dbReference type="Gene3D" id="1.20.120.1080">
    <property type="match status" value="1"/>
</dbReference>
<comment type="caution">
    <text evidence="5">The sequence shown here is derived from an EMBL/GenBank/DDBJ whole genome shotgun (WGS) entry which is preliminary data.</text>
</comment>
<dbReference type="InterPro" id="IPR007502">
    <property type="entry name" value="Helicase-assoc_dom"/>
</dbReference>
<dbReference type="PANTHER" id="PTHR18934:SF136">
    <property type="entry name" value="ATP-DEPENDENT RNA HELICASE DHX35-RELATED"/>
    <property type="match status" value="1"/>
</dbReference>
<dbReference type="Proteomes" id="UP001190700">
    <property type="component" value="Unassembled WGS sequence"/>
</dbReference>
<keyword evidence="3" id="KW-0067">ATP-binding</keyword>
<proteinExistence type="predicted"/>
<dbReference type="PROSITE" id="PS51194">
    <property type="entry name" value="HELICASE_CTER"/>
    <property type="match status" value="1"/>
</dbReference>
<dbReference type="AlphaFoldDB" id="A0AAE0ETA3"/>
<dbReference type="EMBL" id="LGRX02033993">
    <property type="protein sequence ID" value="KAK3239212.1"/>
    <property type="molecule type" value="Genomic_DNA"/>
</dbReference>
<evidence type="ECO:0000313" key="6">
    <source>
        <dbReference type="Proteomes" id="UP001190700"/>
    </source>
</evidence>
<dbReference type="SUPFAM" id="SSF52540">
    <property type="entry name" value="P-loop containing nucleoside triphosphate hydrolases"/>
    <property type="match status" value="1"/>
</dbReference>
<organism evidence="5 6">
    <name type="scientific">Cymbomonas tetramitiformis</name>
    <dbReference type="NCBI Taxonomy" id="36881"/>
    <lineage>
        <taxon>Eukaryota</taxon>
        <taxon>Viridiplantae</taxon>
        <taxon>Chlorophyta</taxon>
        <taxon>Pyramimonadophyceae</taxon>
        <taxon>Pyramimonadales</taxon>
        <taxon>Pyramimonadaceae</taxon>
        <taxon>Cymbomonas</taxon>
    </lineage>
</organism>
<sequence length="434" mass="48157">MAIHRYHGPGDVLIFLTGQEEIESAIELLEQQDSESHSRYRLMALPLYAGLPQAEQMKVFSPTPRGVRKVIVATPIAETSVTLEGVVYVVDCGFMKQQCYNPHTTHNTLLVVPESRANAVQRAGRAGRVRPGHCYRLYQEAIFDTLATAPVAEMQRSDLSSTVLQLKALGVDNILNFDWMAPPPAELLVSALELLYALGALDESAKLTKPLGAFMAELPLDVMLAKVVLVSPELKCSEEILTIAAMLSVQSMWVSVRGAKRELDEVKLHFAVSEGDHITYLNVYEGFCRSNRSPQWCSRNCLNYRALLRAADVRAQLRKHLQRMQLSLESNGGGRDSDAVLRALTAGFFANATRLDGADTYVGIRERGGDAARMRIHPTSVLFQAAPPPKFLLYTATKSTKQLYMEDVATIQPEWLIELAPHFYEERASRQAAA</sequence>
<evidence type="ECO:0000256" key="2">
    <source>
        <dbReference type="ARBA" id="ARBA00022806"/>
    </source>
</evidence>
<dbReference type="Gene3D" id="3.40.50.300">
    <property type="entry name" value="P-loop containing nucleotide triphosphate hydrolases"/>
    <property type="match status" value="1"/>
</dbReference>
<dbReference type="Pfam" id="PF07717">
    <property type="entry name" value="OB_NTP_bind"/>
    <property type="match status" value="1"/>
</dbReference>
<dbReference type="SMART" id="SM00847">
    <property type="entry name" value="HA2"/>
    <property type="match status" value="1"/>
</dbReference>
<name>A0AAE0ETA3_9CHLO</name>
<dbReference type="InterPro" id="IPR011709">
    <property type="entry name" value="DEAD-box_helicase_OB_fold"/>
</dbReference>
<dbReference type="CDD" id="cd18791">
    <property type="entry name" value="SF2_C_RHA"/>
    <property type="match status" value="1"/>
</dbReference>
<keyword evidence="2 5" id="KW-0378">Hydrolase</keyword>
<dbReference type="GO" id="GO:0005524">
    <property type="term" value="F:ATP binding"/>
    <property type="evidence" value="ECO:0007669"/>
    <property type="project" value="UniProtKB-KW"/>
</dbReference>
<keyword evidence="1" id="KW-0547">Nucleotide-binding</keyword>
<dbReference type="GO" id="GO:0004386">
    <property type="term" value="F:helicase activity"/>
    <property type="evidence" value="ECO:0007669"/>
    <property type="project" value="UniProtKB-KW"/>
</dbReference>